<dbReference type="STRING" id="768700.MSU_0202"/>
<accession>F0QQH6</accession>
<protein>
    <submittedName>
        <fullName evidence="1">Uncharacterized protein</fullName>
    </submittedName>
</protein>
<evidence type="ECO:0000313" key="2">
    <source>
        <dbReference type="Proteomes" id="UP000007484"/>
    </source>
</evidence>
<dbReference type="RefSeq" id="WP_013609694.1">
    <property type="nucleotide sequence ID" value="NC_015155.1"/>
</dbReference>
<dbReference type="HOGENOM" id="CLU_125432_0_0_14"/>
<dbReference type="EMBL" id="CP002525">
    <property type="protein sequence ID" value="ADX97746.1"/>
    <property type="molecule type" value="Genomic_DNA"/>
</dbReference>
<proteinExistence type="predicted"/>
<dbReference type="KEGG" id="mss:MSU_0202"/>
<reference evidence="1 2" key="1">
    <citation type="journal article" date="2011" name="J. Bacteriol.">
        <title>Complete genome sequences of two hemotropic Mycoplasmas, Mycoplasma haemofelis strain Ohio2 and Mycoplasma suis strain Illinois.</title>
        <authorList>
            <person name="Messick J.B."/>
            <person name="Santos A.P."/>
            <person name="Guimaraes A.M."/>
        </authorList>
    </citation>
    <scope>NUCLEOTIDE SEQUENCE [LARGE SCALE GENOMIC DNA]</scope>
    <source>
        <strain evidence="1 2">Illinois</strain>
    </source>
</reference>
<sequence length="172" mass="19268">MIFKGLGGFGWSLIIGISSAVGVGGYGAISYLGQKTEENINSFEWKTTAKDFNPEISSAHYISKENDSKGKEVCKKWVEGKVKDMSDSECKSLIKEKWESKGLKRPSIWIESDQGSIESVLLEHFSSNDSSRTKETFKNNEWKIGDLLCKKENKGDKVEVNCSEEQEELPSN</sequence>
<keyword evidence="2" id="KW-1185">Reference proteome</keyword>
<dbReference type="Proteomes" id="UP000007484">
    <property type="component" value="Chromosome"/>
</dbReference>
<dbReference type="AlphaFoldDB" id="F0QQH6"/>
<name>F0QQH6_MYCSL</name>
<gene>
    <name evidence="1" type="ordered locus">MSU_0202</name>
</gene>
<evidence type="ECO:0000313" key="1">
    <source>
        <dbReference type="EMBL" id="ADX97746.1"/>
    </source>
</evidence>
<organism evidence="1 2">
    <name type="scientific">Mycoplasma suis (strain Illinois)</name>
    <dbReference type="NCBI Taxonomy" id="768700"/>
    <lineage>
        <taxon>Bacteria</taxon>
        <taxon>Bacillati</taxon>
        <taxon>Mycoplasmatota</taxon>
        <taxon>Mollicutes</taxon>
        <taxon>Mycoplasmataceae</taxon>
        <taxon>Mycoplasma</taxon>
    </lineage>
</organism>